<reference evidence="1" key="1">
    <citation type="submission" date="2021-06" db="EMBL/GenBank/DDBJ databases">
        <authorList>
            <person name="Kallberg Y."/>
            <person name="Tangrot J."/>
            <person name="Rosling A."/>
        </authorList>
    </citation>
    <scope>NUCLEOTIDE SEQUENCE</scope>
    <source>
        <strain evidence="1">IN212</strain>
    </source>
</reference>
<proteinExistence type="predicted"/>
<dbReference type="OrthoDB" id="2310531at2759"/>
<dbReference type="Proteomes" id="UP000789396">
    <property type="component" value="Unassembled WGS sequence"/>
</dbReference>
<evidence type="ECO:0000313" key="1">
    <source>
        <dbReference type="EMBL" id="CAG8695675.1"/>
    </source>
</evidence>
<dbReference type="AlphaFoldDB" id="A0A9N9EU41"/>
<comment type="caution">
    <text evidence="1">The sequence shown here is derived from an EMBL/GenBank/DDBJ whole genome shotgun (WGS) entry which is preliminary data.</text>
</comment>
<accession>A0A9N9EU41</accession>
<keyword evidence="2" id="KW-1185">Reference proteome</keyword>
<sequence>SLKNFSDKTQESIIQWFKIVKTDCSVSEMDEIDDYYIDPMLFIVEWNDNGLRQRNINKNNIVNDILMTGGGMVTSNPSNSIFCVFDVPPAENQQITQDLIAHLRQTYYQANQTSLGRVFDIQATVK</sequence>
<name>A0A9N9EU41_9GLOM</name>
<gene>
    <name evidence="1" type="ORF">RFULGI_LOCUS10195</name>
</gene>
<dbReference type="EMBL" id="CAJVPZ010019686">
    <property type="protein sequence ID" value="CAG8695675.1"/>
    <property type="molecule type" value="Genomic_DNA"/>
</dbReference>
<feature type="non-terminal residue" evidence="1">
    <location>
        <position position="1"/>
    </location>
</feature>
<feature type="non-terminal residue" evidence="1">
    <location>
        <position position="126"/>
    </location>
</feature>
<organism evidence="1 2">
    <name type="scientific">Racocetra fulgida</name>
    <dbReference type="NCBI Taxonomy" id="60492"/>
    <lineage>
        <taxon>Eukaryota</taxon>
        <taxon>Fungi</taxon>
        <taxon>Fungi incertae sedis</taxon>
        <taxon>Mucoromycota</taxon>
        <taxon>Glomeromycotina</taxon>
        <taxon>Glomeromycetes</taxon>
        <taxon>Diversisporales</taxon>
        <taxon>Gigasporaceae</taxon>
        <taxon>Racocetra</taxon>
    </lineage>
</organism>
<protein>
    <submittedName>
        <fullName evidence="1">13952_t:CDS:1</fullName>
    </submittedName>
</protein>
<evidence type="ECO:0000313" key="2">
    <source>
        <dbReference type="Proteomes" id="UP000789396"/>
    </source>
</evidence>